<protein>
    <submittedName>
        <fullName evidence="1">Uncharacterized protein</fullName>
    </submittedName>
</protein>
<dbReference type="EMBL" id="RBSQ01000843">
    <property type="protein sequence ID" value="RMS51549.1"/>
    <property type="molecule type" value="Genomic_DNA"/>
</dbReference>
<dbReference type="Proteomes" id="UP000270834">
    <property type="component" value="Unassembled WGS sequence"/>
</dbReference>
<reference evidence="1 2" key="1">
    <citation type="submission" date="2018-08" db="EMBL/GenBank/DDBJ databases">
        <title>Recombination of ecologically and evolutionarily significant loci maintains genetic cohesion in the Pseudomonas syringae species complex.</title>
        <authorList>
            <person name="Dillon M."/>
            <person name="Thakur S."/>
            <person name="Almeida R.N.D."/>
            <person name="Weir B.S."/>
            <person name="Guttman D.S."/>
        </authorList>
    </citation>
    <scope>NUCLEOTIDE SEQUENCE [LARGE SCALE GENOMIC DNA]</scope>
    <source>
        <strain evidence="1 2">ICMP 7846</strain>
    </source>
</reference>
<proteinExistence type="predicted"/>
<evidence type="ECO:0000313" key="1">
    <source>
        <dbReference type="EMBL" id="RMS51549.1"/>
    </source>
</evidence>
<accession>A0A3M5DNF0</accession>
<evidence type="ECO:0000313" key="2">
    <source>
        <dbReference type="Proteomes" id="UP000270834"/>
    </source>
</evidence>
<dbReference type="AlphaFoldDB" id="A0A3M5DNF0"/>
<gene>
    <name evidence="1" type="ORF">ALP65_00378</name>
</gene>
<sequence>MLRVALSAPSSILLAIRRQFSRGHMSPLLETIEEHSRNGCAPSKALLALWSAGADLRVSPRKAGRLCELAVVAAAGKAGMLESEIVAARRAYAASLGVTLSGAISNADEPVHIHHAVSNSNHNPNASNRINLGRARAYKERREEGDYFFIDT</sequence>
<name>A0A3M5DNF0_PSEAI</name>
<organism evidence="1 2">
    <name type="scientific">Pseudomonas aeruginosa</name>
    <dbReference type="NCBI Taxonomy" id="287"/>
    <lineage>
        <taxon>Bacteria</taxon>
        <taxon>Pseudomonadati</taxon>
        <taxon>Pseudomonadota</taxon>
        <taxon>Gammaproteobacteria</taxon>
        <taxon>Pseudomonadales</taxon>
        <taxon>Pseudomonadaceae</taxon>
        <taxon>Pseudomonas</taxon>
    </lineage>
</organism>
<comment type="caution">
    <text evidence="1">The sequence shown here is derived from an EMBL/GenBank/DDBJ whole genome shotgun (WGS) entry which is preliminary data.</text>
</comment>